<organism evidence="2 3">
    <name type="scientific">Caerostris extrusa</name>
    <name type="common">Bark spider</name>
    <name type="synonym">Caerostris bankana</name>
    <dbReference type="NCBI Taxonomy" id="172846"/>
    <lineage>
        <taxon>Eukaryota</taxon>
        <taxon>Metazoa</taxon>
        <taxon>Ecdysozoa</taxon>
        <taxon>Arthropoda</taxon>
        <taxon>Chelicerata</taxon>
        <taxon>Arachnida</taxon>
        <taxon>Araneae</taxon>
        <taxon>Araneomorphae</taxon>
        <taxon>Entelegynae</taxon>
        <taxon>Araneoidea</taxon>
        <taxon>Araneidae</taxon>
        <taxon>Caerostris</taxon>
    </lineage>
</organism>
<reference evidence="2 3" key="1">
    <citation type="submission" date="2021-06" db="EMBL/GenBank/DDBJ databases">
        <title>Caerostris extrusa draft genome.</title>
        <authorList>
            <person name="Kono N."/>
            <person name="Arakawa K."/>
        </authorList>
    </citation>
    <scope>NUCLEOTIDE SEQUENCE [LARGE SCALE GENOMIC DNA]</scope>
</reference>
<gene>
    <name evidence="2" type="primary">GTF2IRD2_513</name>
    <name evidence="2" type="ORF">CEXT_340731</name>
</gene>
<dbReference type="Proteomes" id="UP001054945">
    <property type="component" value="Unassembled WGS sequence"/>
</dbReference>
<dbReference type="AlphaFoldDB" id="A0AAV4S5V8"/>
<feature type="region of interest" description="Disordered" evidence="1">
    <location>
        <begin position="1"/>
        <end position="44"/>
    </location>
</feature>
<keyword evidence="3" id="KW-1185">Reference proteome</keyword>
<sequence>MSCTPPDSPEVEEGSPFGGIECDDSSPEPVQRVGELEDQEEDNILPFVSVSVELHEETDGNSNSNNEDLNCEAIIAEPDVTLHEDETLESVPHVTLQEMEMVESTPDLRSEEMESVESTPDISLDMHNYGDEDVGNVPDSTGQDINEDSVASFDSTVIKAEPLEPDYDQIQKTYINDFIYSNASSFDEGSNSNLDDTKEEPKGSPLARFPTIVKAVETADYETLQVLFHLLYQRSAWDTQEVLIHGLLEFSGFPFNQNSDEYTNRMYLLQSQPHDMLAKIGTILGLENQKMLNDPVKHRQELISTIMNFLSKPCKKTKCIRIVDICRVMQRISMAKERAIIINIPKQAATKPKNIDIGRKEKKKNY</sequence>
<proteinExistence type="predicted"/>
<protein>
    <submittedName>
        <fullName evidence="2">General transcription factor II-I repeat domain-containing protein 2A</fullName>
    </submittedName>
</protein>
<evidence type="ECO:0000313" key="3">
    <source>
        <dbReference type="Proteomes" id="UP001054945"/>
    </source>
</evidence>
<evidence type="ECO:0000256" key="1">
    <source>
        <dbReference type="SAM" id="MobiDB-lite"/>
    </source>
</evidence>
<evidence type="ECO:0000313" key="2">
    <source>
        <dbReference type="EMBL" id="GIY28576.1"/>
    </source>
</evidence>
<accession>A0AAV4S5V8</accession>
<name>A0AAV4S5V8_CAEEX</name>
<comment type="caution">
    <text evidence="2">The sequence shown here is derived from an EMBL/GenBank/DDBJ whole genome shotgun (WGS) entry which is preliminary data.</text>
</comment>
<dbReference type="EMBL" id="BPLR01008961">
    <property type="protein sequence ID" value="GIY28576.1"/>
    <property type="molecule type" value="Genomic_DNA"/>
</dbReference>